<keyword evidence="5" id="KW-0547">Nucleotide-binding</keyword>
<dbReference type="SMART" id="SM00847">
    <property type="entry name" value="HA2"/>
    <property type="match status" value="1"/>
</dbReference>
<dbReference type="InterPro" id="IPR048333">
    <property type="entry name" value="HA2_WH"/>
</dbReference>
<dbReference type="InterPro" id="IPR001650">
    <property type="entry name" value="Helicase_C-like"/>
</dbReference>
<feature type="region of interest" description="Disordered" evidence="13">
    <location>
        <begin position="15"/>
        <end position="49"/>
    </location>
</feature>
<dbReference type="InterPro" id="IPR011709">
    <property type="entry name" value="DEAD-box_helicase_OB_fold"/>
</dbReference>
<proteinExistence type="inferred from homology"/>
<dbReference type="InterPro" id="IPR027417">
    <property type="entry name" value="P-loop_NTPase"/>
</dbReference>
<feature type="domain" description="Helicase C-terminal" evidence="15">
    <location>
        <begin position="901"/>
        <end position="1076"/>
    </location>
</feature>
<evidence type="ECO:0000259" key="14">
    <source>
        <dbReference type="PROSITE" id="PS51192"/>
    </source>
</evidence>
<dbReference type="SUPFAM" id="SSF54768">
    <property type="entry name" value="dsRNA-binding domain-like"/>
    <property type="match status" value="1"/>
</dbReference>
<keyword evidence="10" id="KW-0809">Transit peptide</keyword>
<evidence type="ECO:0000256" key="6">
    <source>
        <dbReference type="ARBA" id="ARBA00022801"/>
    </source>
</evidence>
<evidence type="ECO:0000256" key="1">
    <source>
        <dbReference type="ARBA" id="ARBA00004229"/>
    </source>
</evidence>
<keyword evidence="4" id="KW-0934">Plastid</keyword>
<dbReference type="PROSITE" id="PS51194">
    <property type="entry name" value="HELICASE_CTER"/>
    <property type="match status" value="1"/>
</dbReference>
<dbReference type="Gene3D" id="1.20.120.1080">
    <property type="match status" value="1"/>
</dbReference>
<evidence type="ECO:0000256" key="2">
    <source>
        <dbReference type="ARBA" id="ARBA00012552"/>
    </source>
</evidence>
<keyword evidence="6" id="KW-0378">Hydrolase</keyword>
<dbReference type="InterPro" id="IPR007502">
    <property type="entry name" value="Helicase-assoc_dom"/>
</dbReference>
<evidence type="ECO:0000259" key="15">
    <source>
        <dbReference type="PROSITE" id="PS51194"/>
    </source>
</evidence>
<dbReference type="CDD" id="cd17917">
    <property type="entry name" value="DEXHc_RHA-like"/>
    <property type="match status" value="1"/>
</dbReference>
<protein>
    <recommendedName>
        <fullName evidence="2">RNA helicase</fullName>
        <ecNumber evidence="2">3.6.4.13</ecNumber>
    </recommendedName>
</protein>
<keyword evidence="3" id="KW-0150">Chloroplast</keyword>
<sequence length="1456" mass="162809">MRIVFVQRQKNISEISKTKQTKLQPNKQKKKQPQKPSSSNTSAGPKLQISTENEQRLRRLLLDNNSSRDQPVTTTIDTVSKSQKAKRLRTVYEKLSVEGFTSDQIETSLSALNEDGTFEAALDWLCLNIPGNELPLKFSRGASLNDQGACISIISTAREDWVPPIHDPVIQDEGKVAEVSYKIKARVDEDTLDVRQPSQADWIRQYMEQQEEEEDEWETLATDVSGTSLEEVSDPSARAESIAKEYHIARLEAMNAKARGDKKTQEISGNKIRQLKQEMSNLGLSDDILTPGLEKEYASYCMSEGSVSDFNVCEGLEMINLCGTENRGNTTGDEIEPPDNSIENEEMVNIENEEPDVELNSLFSEDTSFNEILSPEVVKPQKKGKVAQLSSKHNLEKIDGIWKKGDSPKIPKAALQQLCQRSGWGAPKFTKLPATGERFSYSVSIVRTASGRGKSRKSGGLVTLQLPDINETFESAEDAQNIVAAFALYRLFTEYPVDQLITEPYSSYAVKLMEGETPTRIEDSEETRRTSFVDSLLSGSDSEQSTSSSFGKTPGEAQVCEKIESPSTAAKVERIRKMKNVLKVGESASLRHEQENKMGKAKYKEMLDARAALPIAEFRGDILRLLKENDALVVCGETGCGKTTQVPQFILDDMIKAGLGGYCNIICTQPRRIAVMSVAERVADERCEPPPGSEGSLVGYQVRLDSARSERTKLLFCTTGILLRKLAGDKDLSDVTHVIVDEVHERTLLGDFLLIILKNLIEKQTARGTRKLKVILMSATVDSTLFSRYFGDCPVLTAQGRTHPVSTYFLEDIYESLKYCLGSDSPASLRHMTLRNEKFRSSTVDNRRGNRNLVLSSWGDDSLLSEDPVNPNYDPSLYESLSERTQENLKSLNEDVIDYELLEDLVCHVDETYPAGAMLIFLPGVAEIEMLLDRLLASYRFGGNSSDWILPLHSTLASVDQKKVFMSPPENIRKVIIATDIAETSITIDDVIYVIDCGKHKEQRFNPHKKLSSMVEDWISRANARQRRGRAGRVKPGICFCLYTHHRFDNLMHPYQAPEMLRMPLVELCLQVKSLSLGFVKPFLTKAIEPPREEAMTSALSVLYMVGAIEGDEKLTPLGYHLAKLPVDVLIGKMMIYGGMFCCLSPILSISAFLSYKSPFAHAKEERQHVQIAKQSLLGDKVDGFRNGGDMQSDHIIMVVAYNKWAKILHEKGAKAAQSFCSSYFLSSSVMYMIRDMRIQFGSLLADIGFINLPKTFKTGNMKDKLDHWFSDMTQSFNKYSHHSSVVKSILCAGLYPNVAVTADGIVDVEFCRNLNSSSRSAGKGNLNWYDRRTKVQIHPSSINCNLKAVQYPFLVYLEKVETSSVFLRDTSVISPYSILLFGGSINVLHQTGLLTIDGWIKLTAPAQIAVLFKELRLTLHSVLKELIKKPEKATVENEVIRSIVHLLLEEDKPPK</sequence>
<organism evidence="16 17">
    <name type="scientific">Coptis chinensis</name>
    <dbReference type="NCBI Taxonomy" id="261450"/>
    <lineage>
        <taxon>Eukaryota</taxon>
        <taxon>Viridiplantae</taxon>
        <taxon>Streptophyta</taxon>
        <taxon>Embryophyta</taxon>
        <taxon>Tracheophyta</taxon>
        <taxon>Spermatophyta</taxon>
        <taxon>Magnoliopsida</taxon>
        <taxon>Ranunculales</taxon>
        <taxon>Ranunculaceae</taxon>
        <taxon>Coptidoideae</taxon>
        <taxon>Coptis</taxon>
    </lineage>
</organism>
<dbReference type="OrthoDB" id="5600252at2759"/>
<evidence type="ECO:0000313" key="17">
    <source>
        <dbReference type="Proteomes" id="UP000631114"/>
    </source>
</evidence>
<keyword evidence="7" id="KW-0347">Helicase</keyword>
<evidence type="ECO:0000313" key="16">
    <source>
        <dbReference type="EMBL" id="KAF9608520.1"/>
    </source>
</evidence>
<dbReference type="Pfam" id="PF07717">
    <property type="entry name" value="OB_NTP_bind"/>
    <property type="match status" value="1"/>
</dbReference>
<dbReference type="GO" id="GO:0003723">
    <property type="term" value="F:RNA binding"/>
    <property type="evidence" value="ECO:0007669"/>
    <property type="project" value="UniProtKB-KW"/>
</dbReference>
<dbReference type="Gene3D" id="3.40.50.300">
    <property type="entry name" value="P-loop containing nucleotide triphosphate hydrolases"/>
    <property type="match status" value="2"/>
</dbReference>
<dbReference type="Pfam" id="PF24899">
    <property type="entry name" value="UBA_DHX29"/>
    <property type="match status" value="1"/>
</dbReference>
<dbReference type="Pfam" id="PF00271">
    <property type="entry name" value="Helicase_C"/>
    <property type="match status" value="1"/>
</dbReference>
<comment type="similarity">
    <text evidence="12">Belongs to the DExH box helicase family.</text>
</comment>
<dbReference type="FunFam" id="3.40.50.300:FF:000500">
    <property type="entry name" value="ATP-dependent RNA helicase DHX29"/>
    <property type="match status" value="1"/>
</dbReference>
<dbReference type="InterPro" id="IPR014001">
    <property type="entry name" value="Helicase_ATP-bd"/>
</dbReference>
<comment type="catalytic activity">
    <reaction evidence="11">
        <text>ATP + H2O = ADP + phosphate + H(+)</text>
        <dbReference type="Rhea" id="RHEA:13065"/>
        <dbReference type="ChEBI" id="CHEBI:15377"/>
        <dbReference type="ChEBI" id="CHEBI:15378"/>
        <dbReference type="ChEBI" id="CHEBI:30616"/>
        <dbReference type="ChEBI" id="CHEBI:43474"/>
        <dbReference type="ChEBI" id="CHEBI:456216"/>
        <dbReference type="EC" id="3.6.4.13"/>
    </reaction>
</comment>
<reference evidence="16 17" key="1">
    <citation type="submission" date="2020-10" db="EMBL/GenBank/DDBJ databases">
        <title>The Coptis chinensis genome and diversification of protoberbering-type alkaloids.</title>
        <authorList>
            <person name="Wang B."/>
            <person name="Shu S."/>
            <person name="Song C."/>
            <person name="Liu Y."/>
        </authorList>
    </citation>
    <scope>NUCLEOTIDE SEQUENCE [LARGE SCALE GENOMIC DNA]</scope>
    <source>
        <strain evidence="16">HL-2020</strain>
        <tissue evidence="16">Leaf</tissue>
    </source>
</reference>
<keyword evidence="9" id="KW-0694">RNA-binding</keyword>
<keyword evidence="8" id="KW-0067">ATP-binding</keyword>
<dbReference type="SMART" id="SM00487">
    <property type="entry name" value="DEXDc"/>
    <property type="match status" value="1"/>
</dbReference>
<dbReference type="Pfam" id="PF26026">
    <property type="entry name" value="RNA_hel_CTD"/>
    <property type="match status" value="1"/>
</dbReference>
<dbReference type="GO" id="GO:0016787">
    <property type="term" value="F:hydrolase activity"/>
    <property type="evidence" value="ECO:0007669"/>
    <property type="project" value="UniProtKB-KW"/>
</dbReference>
<accession>A0A835HYK8</accession>
<dbReference type="GO" id="GO:0009507">
    <property type="term" value="C:chloroplast"/>
    <property type="evidence" value="ECO:0007669"/>
    <property type="project" value="UniProtKB-SubCell"/>
</dbReference>
<dbReference type="GO" id="GO:0003724">
    <property type="term" value="F:RNA helicase activity"/>
    <property type="evidence" value="ECO:0007669"/>
    <property type="project" value="UniProtKB-EC"/>
</dbReference>
<dbReference type="FunFam" id="3.40.50.300:FF:000819">
    <property type="entry name" value="ATP dependent RNA helicase, putative"/>
    <property type="match status" value="1"/>
</dbReference>
<evidence type="ECO:0000256" key="9">
    <source>
        <dbReference type="ARBA" id="ARBA00022884"/>
    </source>
</evidence>
<feature type="domain" description="Helicase ATP-binding" evidence="14">
    <location>
        <begin position="623"/>
        <end position="799"/>
    </location>
</feature>
<dbReference type="GO" id="GO:0005524">
    <property type="term" value="F:ATP binding"/>
    <property type="evidence" value="ECO:0007669"/>
    <property type="project" value="UniProtKB-KW"/>
</dbReference>
<keyword evidence="17" id="KW-1185">Reference proteome</keyword>
<comment type="subcellular location">
    <subcellularLocation>
        <location evidence="1">Plastid</location>
        <location evidence="1">Chloroplast</location>
    </subcellularLocation>
</comment>
<evidence type="ECO:0000256" key="8">
    <source>
        <dbReference type="ARBA" id="ARBA00022840"/>
    </source>
</evidence>
<dbReference type="SUPFAM" id="SSF52540">
    <property type="entry name" value="P-loop containing nucleoside triphosphate hydrolases"/>
    <property type="match status" value="1"/>
</dbReference>
<dbReference type="PANTHER" id="PTHR18934:SF246">
    <property type="entry name" value="DEXH-BOX ATP-DEPENDENT RNA HELICASE DEXH4, CHLOROPLASTIC-RELATED"/>
    <property type="match status" value="1"/>
</dbReference>
<dbReference type="SMART" id="SM00490">
    <property type="entry name" value="HELICc"/>
    <property type="match status" value="1"/>
</dbReference>
<feature type="region of interest" description="Disordered" evidence="13">
    <location>
        <begin position="534"/>
        <end position="558"/>
    </location>
</feature>
<name>A0A835HYK8_9MAGN</name>
<dbReference type="Pfam" id="PF21010">
    <property type="entry name" value="HA2_C"/>
    <property type="match status" value="1"/>
</dbReference>
<evidence type="ECO:0000256" key="4">
    <source>
        <dbReference type="ARBA" id="ARBA00022640"/>
    </source>
</evidence>
<dbReference type="CDD" id="cd18791">
    <property type="entry name" value="SF2_C_RHA"/>
    <property type="match status" value="1"/>
</dbReference>
<dbReference type="InterPro" id="IPR011545">
    <property type="entry name" value="DEAD/DEAH_box_helicase_dom"/>
</dbReference>
<evidence type="ECO:0000256" key="11">
    <source>
        <dbReference type="ARBA" id="ARBA00047984"/>
    </source>
</evidence>
<comment type="caution">
    <text evidence="16">The sequence shown here is derived from an EMBL/GenBank/DDBJ whole genome shotgun (WGS) entry which is preliminary data.</text>
</comment>
<dbReference type="InterPro" id="IPR056890">
    <property type="entry name" value="UBA_DHX29-like"/>
</dbReference>
<evidence type="ECO:0000256" key="10">
    <source>
        <dbReference type="ARBA" id="ARBA00022946"/>
    </source>
</evidence>
<dbReference type="Pfam" id="PF04408">
    <property type="entry name" value="WHD_HA2"/>
    <property type="match status" value="1"/>
</dbReference>
<dbReference type="PROSITE" id="PS51192">
    <property type="entry name" value="HELICASE_ATP_BIND_1"/>
    <property type="match status" value="1"/>
</dbReference>
<evidence type="ECO:0000256" key="13">
    <source>
        <dbReference type="SAM" id="MobiDB-lite"/>
    </source>
</evidence>
<evidence type="ECO:0000256" key="3">
    <source>
        <dbReference type="ARBA" id="ARBA00022528"/>
    </source>
</evidence>
<evidence type="ECO:0000256" key="7">
    <source>
        <dbReference type="ARBA" id="ARBA00022806"/>
    </source>
</evidence>
<feature type="compositionally biased region" description="Low complexity" evidence="13">
    <location>
        <begin position="535"/>
        <end position="549"/>
    </location>
</feature>
<dbReference type="FunFam" id="1.20.120.1080:FF:000002">
    <property type="entry name" value="Putative ATP-dependent RNA helicase DHX36"/>
    <property type="match status" value="1"/>
</dbReference>
<gene>
    <name evidence="16" type="ORF">IFM89_009886</name>
</gene>
<dbReference type="EMBL" id="JADFTS010000004">
    <property type="protein sequence ID" value="KAF9608520.1"/>
    <property type="molecule type" value="Genomic_DNA"/>
</dbReference>
<dbReference type="PANTHER" id="PTHR18934">
    <property type="entry name" value="ATP-DEPENDENT RNA HELICASE"/>
    <property type="match status" value="1"/>
</dbReference>
<evidence type="ECO:0000256" key="5">
    <source>
        <dbReference type="ARBA" id="ARBA00022741"/>
    </source>
</evidence>
<dbReference type="InterPro" id="IPR059023">
    <property type="entry name" value="RNA_hel_CTD"/>
</dbReference>
<dbReference type="Pfam" id="PF00270">
    <property type="entry name" value="DEAD"/>
    <property type="match status" value="1"/>
</dbReference>
<dbReference type="EC" id="3.6.4.13" evidence="2"/>
<dbReference type="Proteomes" id="UP000631114">
    <property type="component" value="Unassembled WGS sequence"/>
</dbReference>
<evidence type="ECO:0000256" key="12">
    <source>
        <dbReference type="ARBA" id="ARBA00060772"/>
    </source>
</evidence>